<sequence>MFALPLKDLTAMKTLARAGVLGLAMLTAGAAAAPAAFAQAPPPAAESMFRATTLNLSAYGETKIAPDMATISLGVMTEAATAAAAMQANANQMSRVIAALKRAGLEDRDIQTSQLNLSPQYRYEQNQPPKLVGYQASNQVTITVRELNRLGQVVDATVASGANQVHGISFGLNDPTEAENAARRAAVKALEAKAALYADATGHRIVRLVSLSEAGGYAVPPPMPMLQMARAEAMDASTKIAPGELKVRIDVSGLYEVAR</sequence>
<feature type="signal peptide" evidence="1">
    <location>
        <begin position="1"/>
        <end position="38"/>
    </location>
</feature>
<dbReference type="PANTHER" id="PTHR34387">
    <property type="entry name" value="SLR1258 PROTEIN"/>
    <property type="match status" value="1"/>
</dbReference>
<keyword evidence="1" id="KW-0732">Signal</keyword>
<protein>
    <submittedName>
        <fullName evidence="2">SIMPL domain-containing protein</fullName>
    </submittedName>
</protein>
<dbReference type="RefSeq" id="WP_377283587.1">
    <property type="nucleotide sequence ID" value="NZ_JBHRSI010000009.1"/>
</dbReference>
<dbReference type="Proteomes" id="UP001597237">
    <property type="component" value="Unassembled WGS sequence"/>
</dbReference>
<name>A0ABW4N2Y7_9CAUL</name>
<evidence type="ECO:0000313" key="3">
    <source>
        <dbReference type="Proteomes" id="UP001597237"/>
    </source>
</evidence>
<keyword evidence="3" id="KW-1185">Reference proteome</keyword>
<dbReference type="EMBL" id="JBHUEY010000001">
    <property type="protein sequence ID" value="MFD1784467.1"/>
    <property type="molecule type" value="Genomic_DNA"/>
</dbReference>
<evidence type="ECO:0000313" key="2">
    <source>
        <dbReference type="EMBL" id="MFD1784467.1"/>
    </source>
</evidence>
<dbReference type="Pfam" id="PF04402">
    <property type="entry name" value="SIMPL"/>
    <property type="match status" value="1"/>
</dbReference>
<reference evidence="3" key="1">
    <citation type="journal article" date="2019" name="Int. J. Syst. Evol. Microbiol.">
        <title>The Global Catalogue of Microorganisms (GCM) 10K type strain sequencing project: providing services to taxonomists for standard genome sequencing and annotation.</title>
        <authorList>
            <consortium name="The Broad Institute Genomics Platform"/>
            <consortium name="The Broad Institute Genome Sequencing Center for Infectious Disease"/>
            <person name="Wu L."/>
            <person name="Ma J."/>
        </authorList>
    </citation>
    <scope>NUCLEOTIDE SEQUENCE [LARGE SCALE GENOMIC DNA]</scope>
    <source>
        <strain evidence="3">DFY28</strain>
    </source>
</reference>
<dbReference type="PANTHER" id="PTHR34387:SF1">
    <property type="entry name" value="PERIPLASMIC IMMUNOGENIC PROTEIN"/>
    <property type="match status" value="1"/>
</dbReference>
<comment type="caution">
    <text evidence="2">The sequence shown here is derived from an EMBL/GenBank/DDBJ whole genome shotgun (WGS) entry which is preliminary data.</text>
</comment>
<evidence type="ECO:0000256" key="1">
    <source>
        <dbReference type="SAM" id="SignalP"/>
    </source>
</evidence>
<dbReference type="Gene3D" id="3.30.70.2970">
    <property type="entry name" value="Protein of unknown function (DUF541), domain 2"/>
    <property type="match status" value="1"/>
</dbReference>
<feature type="chain" id="PRO_5046290536" evidence="1">
    <location>
        <begin position="39"/>
        <end position="259"/>
    </location>
</feature>
<dbReference type="InterPro" id="IPR007497">
    <property type="entry name" value="SIMPL/DUF541"/>
</dbReference>
<dbReference type="InterPro" id="IPR052022">
    <property type="entry name" value="26kDa_periplasmic_antigen"/>
</dbReference>
<gene>
    <name evidence="2" type="ORF">ACFSC0_13755</name>
</gene>
<organism evidence="2 3">
    <name type="scientific">Phenylobacterium terrae</name>
    <dbReference type="NCBI Taxonomy" id="2665495"/>
    <lineage>
        <taxon>Bacteria</taxon>
        <taxon>Pseudomonadati</taxon>
        <taxon>Pseudomonadota</taxon>
        <taxon>Alphaproteobacteria</taxon>
        <taxon>Caulobacterales</taxon>
        <taxon>Caulobacteraceae</taxon>
        <taxon>Phenylobacterium</taxon>
    </lineage>
</organism>
<proteinExistence type="predicted"/>
<accession>A0ABW4N2Y7</accession>
<dbReference type="Gene3D" id="3.30.110.170">
    <property type="entry name" value="Protein of unknown function (DUF541), domain 1"/>
    <property type="match status" value="1"/>
</dbReference>